<dbReference type="InterPro" id="IPR001647">
    <property type="entry name" value="HTH_TetR"/>
</dbReference>
<name>U3AU80_9VIBR</name>
<organism evidence="4 5">
    <name type="scientific">Vibrio azureus NBRC 104587</name>
    <dbReference type="NCBI Taxonomy" id="1219077"/>
    <lineage>
        <taxon>Bacteria</taxon>
        <taxon>Pseudomonadati</taxon>
        <taxon>Pseudomonadota</taxon>
        <taxon>Gammaproteobacteria</taxon>
        <taxon>Vibrionales</taxon>
        <taxon>Vibrionaceae</taxon>
        <taxon>Vibrio</taxon>
    </lineage>
</organism>
<dbReference type="Proteomes" id="UP000016567">
    <property type="component" value="Unassembled WGS sequence"/>
</dbReference>
<evidence type="ECO:0000313" key="4">
    <source>
        <dbReference type="EMBL" id="GAD76792.1"/>
    </source>
</evidence>
<dbReference type="eggNOG" id="COG1309">
    <property type="taxonomic scope" value="Bacteria"/>
</dbReference>
<keyword evidence="5" id="KW-1185">Reference proteome</keyword>
<dbReference type="PANTHER" id="PTHR43479">
    <property type="entry name" value="ACREF/ENVCD OPERON REPRESSOR-RELATED"/>
    <property type="match status" value="1"/>
</dbReference>
<dbReference type="PRINTS" id="PR00455">
    <property type="entry name" value="HTHTETR"/>
</dbReference>
<dbReference type="Pfam" id="PF13972">
    <property type="entry name" value="TetR"/>
    <property type="match status" value="1"/>
</dbReference>
<accession>U3AU80</accession>
<sequence length="211" mass="24678">MKTRDRIVYAALELFNQQGERNVTTNHIADHLEISPGNLYYHFRNKQEIVRDIFTLYSNELIERFTPIQGSQESLTMLKRYLDSIFTLMWKYRFFYANLPEILARDEHLHEAYIDIQNQLQANLIAIMQEFVSMRLLDVEPQQMESLVRTLHLIACSWLAYQLAMSPKTPITEQMVKQGMLQMLNVVKPVATSQGMEQLILLEDAVNALHS</sequence>
<dbReference type="InterPro" id="IPR050624">
    <property type="entry name" value="HTH-type_Tx_Regulator"/>
</dbReference>
<dbReference type="InterPro" id="IPR009057">
    <property type="entry name" value="Homeodomain-like_sf"/>
</dbReference>
<dbReference type="PANTHER" id="PTHR43479:SF12">
    <property type="entry name" value="TRANSCRIPTIONAL REGULATORY PROTEIN"/>
    <property type="match status" value="1"/>
</dbReference>
<protein>
    <submittedName>
        <fullName evidence="4">Putative TetR family transcriptional regulator</fullName>
    </submittedName>
</protein>
<comment type="caution">
    <text evidence="4">The sequence shown here is derived from an EMBL/GenBank/DDBJ whole genome shotgun (WGS) entry which is preliminary data.</text>
</comment>
<keyword evidence="1 2" id="KW-0238">DNA-binding</keyword>
<evidence type="ECO:0000256" key="2">
    <source>
        <dbReference type="PROSITE-ProRule" id="PRU00335"/>
    </source>
</evidence>
<reference evidence="4 5" key="1">
    <citation type="submission" date="2013-09" db="EMBL/GenBank/DDBJ databases">
        <title>Whole genome shotgun sequence of Vibrio azureus NBRC 104587.</title>
        <authorList>
            <person name="Isaki S."/>
            <person name="Hosoyama A."/>
            <person name="Numata M."/>
            <person name="Hashimoto M."/>
            <person name="Hosoyama Y."/>
            <person name="Tsuchikane K."/>
            <person name="Noguchi M."/>
            <person name="Hirakata S."/>
            <person name="Ichikawa N."/>
            <person name="Ohji S."/>
            <person name="Yamazoe A."/>
            <person name="Fujita N."/>
        </authorList>
    </citation>
    <scope>NUCLEOTIDE SEQUENCE [LARGE SCALE GENOMIC DNA]</scope>
    <source>
        <strain evidence="4 5">NBRC 104587</strain>
    </source>
</reference>
<dbReference type="EMBL" id="BATL01000053">
    <property type="protein sequence ID" value="GAD76792.1"/>
    <property type="molecule type" value="Genomic_DNA"/>
</dbReference>
<proteinExistence type="predicted"/>
<dbReference type="Gene3D" id="1.10.357.10">
    <property type="entry name" value="Tetracycline Repressor, domain 2"/>
    <property type="match status" value="1"/>
</dbReference>
<evidence type="ECO:0000259" key="3">
    <source>
        <dbReference type="PROSITE" id="PS50977"/>
    </source>
</evidence>
<feature type="domain" description="HTH tetR-type" evidence="3">
    <location>
        <begin position="1"/>
        <end position="61"/>
    </location>
</feature>
<dbReference type="InterPro" id="IPR025722">
    <property type="entry name" value="TetR"/>
</dbReference>
<dbReference type="RefSeq" id="WP_021710539.1">
    <property type="nucleotide sequence ID" value="NZ_BAOB01000299.1"/>
</dbReference>
<gene>
    <name evidence="4" type="ORF">VAZ01S_053_00110</name>
</gene>
<dbReference type="PROSITE" id="PS50977">
    <property type="entry name" value="HTH_TETR_2"/>
    <property type="match status" value="1"/>
</dbReference>
<dbReference type="STRING" id="1219077.VAZ01S_053_00110"/>
<dbReference type="AlphaFoldDB" id="U3AU80"/>
<evidence type="ECO:0000313" key="5">
    <source>
        <dbReference type="Proteomes" id="UP000016567"/>
    </source>
</evidence>
<evidence type="ECO:0000256" key="1">
    <source>
        <dbReference type="ARBA" id="ARBA00023125"/>
    </source>
</evidence>
<dbReference type="OrthoDB" id="8770705at2"/>
<feature type="DNA-binding region" description="H-T-H motif" evidence="2">
    <location>
        <begin position="24"/>
        <end position="43"/>
    </location>
</feature>
<dbReference type="Pfam" id="PF00440">
    <property type="entry name" value="TetR_N"/>
    <property type="match status" value="1"/>
</dbReference>
<dbReference type="SUPFAM" id="SSF46689">
    <property type="entry name" value="Homeodomain-like"/>
    <property type="match status" value="1"/>
</dbReference>
<dbReference type="GO" id="GO:0003677">
    <property type="term" value="F:DNA binding"/>
    <property type="evidence" value="ECO:0007669"/>
    <property type="project" value="UniProtKB-UniRule"/>
</dbReference>